<accession>A0A369AZT6</accession>
<dbReference type="InterPro" id="IPR002036">
    <property type="entry name" value="YbeY"/>
</dbReference>
<dbReference type="EMBL" id="QPJT01000016">
    <property type="protein sequence ID" value="RCX13848.1"/>
    <property type="molecule type" value="Genomic_DNA"/>
</dbReference>
<comment type="caution">
    <text evidence="10">The sequence shown here is derived from an EMBL/GenBank/DDBJ whole genome shotgun (WGS) entry which is preliminary data.</text>
</comment>
<dbReference type="OrthoDB" id="9807740at2"/>
<dbReference type="Proteomes" id="UP000253034">
    <property type="component" value="Unassembled WGS sequence"/>
</dbReference>
<evidence type="ECO:0000256" key="5">
    <source>
        <dbReference type="ARBA" id="ARBA00022723"/>
    </source>
</evidence>
<sequence>MTVLVENIQDKIEINEHIHSIIERAVELCLESEAFDLPSETSIVLMDDHAIQDINREQRNVNKPTDVLSFPMLHMHNGKALENGFDTDPDTNLILLGDIVISMETAARQAEEYGHSFERELAFLTTHGMLHLLGYDHESGEEEVMFQRQEAVLARMGLDRRK</sequence>
<evidence type="ECO:0000256" key="9">
    <source>
        <dbReference type="HAMAP-Rule" id="MF_00009"/>
    </source>
</evidence>
<keyword evidence="6 9" id="KW-0255">Endonuclease</keyword>
<comment type="subcellular location">
    <subcellularLocation>
        <location evidence="9">Cytoplasm</location>
    </subcellularLocation>
</comment>
<dbReference type="PANTHER" id="PTHR46986">
    <property type="entry name" value="ENDORIBONUCLEASE YBEY, CHLOROPLASTIC"/>
    <property type="match status" value="1"/>
</dbReference>
<dbReference type="GO" id="GO:0006364">
    <property type="term" value="P:rRNA processing"/>
    <property type="evidence" value="ECO:0007669"/>
    <property type="project" value="UniProtKB-UniRule"/>
</dbReference>
<keyword evidence="5 9" id="KW-0479">Metal-binding</keyword>
<feature type="binding site" evidence="9">
    <location>
        <position position="127"/>
    </location>
    <ligand>
        <name>Zn(2+)</name>
        <dbReference type="ChEBI" id="CHEBI:29105"/>
        <note>catalytic</note>
    </ligand>
</feature>
<feature type="binding site" evidence="9">
    <location>
        <position position="137"/>
    </location>
    <ligand>
        <name>Zn(2+)</name>
        <dbReference type="ChEBI" id="CHEBI:29105"/>
        <note>catalytic</note>
    </ligand>
</feature>
<dbReference type="Pfam" id="PF02130">
    <property type="entry name" value="YbeY"/>
    <property type="match status" value="1"/>
</dbReference>
<feature type="binding site" evidence="9">
    <location>
        <position position="131"/>
    </location>
    <ligand>
        <name>Zn(2+)</name>
        <dbReference type="ChEBI" id="CHEBI:29105"/>
        <note>catalytic</note>
    </ligand>
</feature>
<dbReference type="PANTHER" id="PTHR46986:SF1">
    <property type="entry name" value="ENDORIBONUCLEASE YBEY, CHLOROPLASTIC"/>
    <property type="match status" value="1"/>
</dbReference>
<comment type="cofactor">
    <cofactor evidence="9">
        <name>Zn(2+)</name>
        <dbReference type="ChEBI" id="CHEBI:29105"/>
    </cofactor>
    <text evidence="9">Binds 1 zinc ion.</text>
</comment>
<keyword evidence="2 9" id="KW-0690">Ribosome biogenesis</keyword>
<dbReference type="GO" id="GO:0008270">
    <property type="term" value="F:zinc ion binding"/>
    <property type="evidence" value="ECO:0007669"/>
    <property type="project" value="UniProtKB-UniRule"/>
</dbReference>
<keyword evidence="3 9" id="KW-0698">rRNA processing</keyword>
<evidence type="ECO:0000256" key="7">
    <source>
        <dbReference type="ARBA" id="ARBA00022801"/>
    </source>
</evidence>
<evidence type="ECO:0000256" key="8">
    <source>
        <dbReference type="ARBA" id="ARBA00022833"/>
    </source>
</evidence>
<dbReference type="RefSeq" id="WP_114298482.1">
    <property type="nucleotide sequence ID" value="NZ_QPJT01000016.1"/>
</dbReference>
<dbReference type="InterPro" id="IPR020549">
    <property type="entry name" value="YbeY_CS"/>
</dbReference>
<dbReference type="GO" id="GO:0004521">
    <property type="term" value="F:RNA endonuclease activity"/>
    <property type="evidence" value="ECO:0007669"/>
    <property type="project" value="UniProtKB-UniRule"/>
</dbReference>
<dbReference type="GO" id="GO:0005737">
    <property type="term" value="C:cytoplasm"/>
    <property type="evidence" value="ECO:0007669"/>
    <property type="project" value="UniProtKB-SubCell"/>
</dbReference>
<evidence type="ECO:0000256" key="3">
    <source>
        <dbReference type="ARBA" id="ARBA00022552"/>
    </source>
</evidence>
<organism evidence="10 11">
    <name type="scientific">Anaerobacterium chartisolvens</name>
    <dbReference type="NCBI Taxonomy" id="1297424"/>
    <lineage>
        <taxon>Bacteria</taxon>
        <taxon>Bacillati</taxon>
        <taxon>Bacillota</taxon>
        <taxon>Clostridia</taxon>
        <taxon>Eubacteriales</taxon>
        <taxon>Oscillospiraceae</taxon>
        <taxon>Anaerobacterium</taxon>
    </lineage>
</organism>
<evidence type="ECO:0000313" key="11">
    <source>
        <dbReference type="Proteomes" id="UP000253034"/>
    </source>
</evidence>
<evidence type="ECO:0000256" key="2">
    <source>
        <dbReference type="ARBA" id="ARBA00022517"/>
    </source>
</evidence>
<protein>
    <recommendedName>
        <fullName evidence="9">Endoribonuclease YbeY</fullName>
        <ecNumber evidence="9">3.1.-.-</ecNumber>
    </recommendedName>
</protein>
<evidence type="ECO:0000256" key="1">
    <source>
        <dbReference type="ARBA" id="ARBA00010875"/>
    </source>
</evidence>
<dbReference type="GO" id="GO:0004222">
    <property type="term" value="F:metalloendopeptidase activity"/>
    <property type="evidence" value="ECO:0007669"/>
    <property type="project" value="InterPro"/>
</dbReference>
<keyword evidence="11" id="KW-1185">Reference proteome</keyword>
<dbReference type="SUPFAM" id="SSF55486">
    <property type="entry name" value="Metalloproteases ('zincins'), catalytic domain"/>
    <property type="match status" value="1"/>
</dbReference>
<keyword evidence="7 9" id="KW-0378">Hydrolase</keyword>
<keyword evidence="8 9" id="KW-0862">Zinc</keyword>
<dbReference type="PROSITE" id="PS01306">
    <property type="entry name" value="UPF0054"/>
    <property type="match status" value="1"/>
</dbReference>
<dbReference type="AlphaFoldDB" id="A0A369AZT6"/>
<dbReference type="EC" id="3.1.-.-" evidence="9"/>
<comment type="function">
    <text evidence="9">Single strand-specific metallo-endoribonuclease involved in late-stage 70S ribosome quality control and in maturation of the 3' terminus of the 16S rRNA.</text>
</comment>
<evidence type="ECO:0000313" key="10">
    <source>
        <dbReference type="EMBL" id="RCX13848.1"/>
    </source>
</evidence>
<comment type="similarity">
    <text evidence="1 9">Belongs to the endoribonuclease YbeY family.</text>
</comment>
<dbReference type="HAMAP" id="MF_00009">
    <property type="entry name" value="Endoribonucl_YbeY"/>
    <property type="match status" value="1"/>
</dbReference>
<name>A0A369AZT6_9FIRM</name>
<evidence type="ECO:0000256" key="6">
    <source>
        <dbReference type="ARBA" id="ARBA00022759"/>
    </source>
</evidence>
<dbReference type="NCBIfam" id="TIGR00043">
    <property type="entry name" value="rRNA maturation RNase YbeY"/>
    <property type="match status" value="1"/>
</dbReference>
<dbReference type="InterPro" id="IPR023091">
    <property type="entry name" value="MetalPrtase_cat_dom_sf_prd"/>
</dbReference>
<gene>
    <name evidence="9" type="primary">ybeY</name>
    <name evidence="10" type="ORF">DFR58_11684</name>
</gene>
<proteinExistence type="inferred from homology"/>
<keyword evidence="4 9" id="KW-0540">Nuclease</keyword>
<keyword evidence="9" id="KW-0963">Cytoplasm</keyword>
<dbReference type="Gene3D" id="3.40.390.30">
    <property type="entry name" value="Metalloproteases ('zincins'), catalytic domain"/>
    <property type="match status" value="1"/>
</dbReference>
<evidence type="ECO:0000256" key="4">
    <source>
        <dbReference type="ARBA" id="ARBA00022722"/>
    </source>
</evidence>
<reference evidence="10 11" key="1">
    <citation type="submission" date="2018-07" db="EMBL/GenBank/DDBJ databases">
        <title>Genomic Encyclopedia of Type Strains, Phase IV (KMG-IV): sequencing the most valuable type-strain genomes for metagenomic binning, comparative biology and taxonomic classification.</title>
        <authorList>
            <person name="Goeker M."/>
        </authorList>
    </citation>
    <scope>NUCLEOTIDE SEQUENCE [LARGE SCALE GENOMIC DNA]</scope>
    <source>
        <strain evidence="10 11">DSM 27016</strain>
    </source>
</reference>